<comment type="similarity">
    <text evidence="8">Belongs to the FOXJ1 family.</text>
</comment>
<accession>A0A5C6NSR5</accession>
<keyword evidence="5" id="KW-0010">Activator</keyword>
<gene>
    <name evidence="12" type="ORF">D4764_18G0011690</name>
</gene>
<dbReference type="SMART" id="SM00339">
    <property type="entry name" value="FH"/>
    <property type="match status" value="1"/>
</dbReference>
<feature type="region of interest" description="Disordered" evidence="10">
    <location>
        <begin position="47"/>
        <end position="70"/>
    </location>
</feature>
<keyword evidence="6" id="KW-0804">Transcription</keyword>
<dbReference type="FunFam" id="1.10.10.10:FF:000030">
    <property type="entry name" value="Forkhead box protein K2"/>
    <property type="match status" value="1"/>
</dbReference>
<feature type="domain" description="Fork-head" evidence="11">
    <location>
        <begin position="132"/>
        <end position="235"/>
    </location>
</feature>
<dbReference type="PROSITE" id="PS00657">
    <property type="entry name" value="FORK_HEAD_1"/>
    <property type="match status" value="1"/>
</dbReference>
<dbReference type="CDD" id="cd20023">
    <property type="entry name" value="FH_FOXJ1"/>
    <property type="match status" value="1"/>
</dbReference>
<dbReference type="PANTHER" id="PTHR46805">
    <property type="entry name" value="FORKHEAD BOX PROTEIN J1"/>
    <property type="match status" value="1"/>
</dbReference>
<reference evidence="12 13" key="1">
    <citation type="submission" date="2019-04" db="EMBL/GenBank/DDBJ databases">
        <title>Chromosome genome assembly for Takifugu flavidus.</title>
        <authorList>
            <person name="Xiao S."/>
        </authorList>
    </citation>
    <scope>NUCLEOTIDE SEQUENCE [LARGE SCALE GENOMIC DNA]</scope>
    <source>
        <strain evidence="12">HTHZ2018</strain>
        <tissue evidence="12">Muscle</tissue>
    </source>
</reference>
<sequence length="473" mass="51650">MTMVMKVGADGDREVSRWTQTEMLTLASADHWPEGSVELEQELVAAAAQTEERDRRGEDSGGGSISLDDSLTSLQRRRPGLAAAATPASMGMPLTPGKPTAAAYSRLQAAACIGARGHCHGEVDYKTDAHVKPPYSYATLICMAMQASKKTKITLACIYKWITDNFCYYRYADPTWQAGSKDDPLVNSIRHNLSLNKCFIKVPRQKDEPGKGGFWKIDPQYAERLLSGTYKKRRMPPVRITPALQNRVGASLQPQAAGSYSPTGVQSGFRITPESQQLLREFEESTGASQTWDPHLADAAMLGSWPVVRGKGRHKRKQPPGLRKGPAKAARRSSSPLIPADDQKEMCPLKGHFDWDGLLDLTLSGELALAGEEPLGPMVKEQDPTVRGTHASPADGPVGIVDIHVSVKTESSSEESNFHEEAFLSTSFLENPWPEEDEQCRGDFLCSPSVTLDQLFDLGDSLGDPSSRIDALL</sequence>
<evidence type="ECO:0000256" key="7">
    <source>
        <dbReference type="ARBA" id="ARBA00023242"/>
    </source>
</evidence>
<dbReference type="InterPro" id="IPR018122">
    <property type="entry name" value="TF_fork_head_CS_1"/>
</dbReference>
<dbReference type="PANTHER" id="PTHR46805:SF2">
    <property type="entry name" value="FORKHEAD BOX PROTEIN J1-A"/>
    <property type="match status" value="1"/>
</dbReference>
<keyword evidence="2" id="KW-0970">Cilium biogenesis/degradation</keyword>
<keyword evidence="13" id="KW-1185">Reference proteome</keyword>
<dbReference type="Gene3D" id="1.10.10.10">
    <property type="entry name" value="Winged helix-like DNA-binding domain superfamily/Winged helix DNA-binding domain"/>
    <property type="match status" value="1"/>
</dbReference>
<evidence type="ECO:0000256" key="3">
    <source>
        <dbReference type="ARBA" id="ARBA00023015"/>
    </source>
</evidence>
<dbReference type="GO" id="GO:0003146">
    <property type="term" value="P:heart jogging"/>
    <property type="evidence" value="ECO:0007669"/>
    <property type="project" value="UniProtKB-ARBA"/>
</dbReference>
<feature type="compositionally biased region" description="Basic and acidic residues" evidence="10">
    <location>
        <begin position="50"/>
        <end position="59"/>
    </location>
</feature>
<dbReference type="GO" id="GO:0000978">
    <property type="term" value="F:RNA polymerase II cis-regulatory region sequence-specific DNA binding"/>
    <property type="evidence" value="ECO:0007669"/>
    <property type="project" value="TreeGrafter"/>
</dbReference>
<dbReference type="InterPro" id="IPR036390">
    <property type="entry name" value="WH_DNA-bd_sf"/>
</dbReference>
<dbReference type="Pfam" id="PF00250">
    <property type="entry name" value="Forkhead"/>
    <property type="match status" value="1"/>
</dbReference>
<evidence type="ECO:0000313" key="13">
    <source>
        <dbReference type="Proteomes" id="UP000324091"/>
    </source>
</evidence>
<comment type="caution">
    <text evidence="12">The sequence shown here is derived from an EMBL/GenBank/DDBJ whole genome shotgun (WGS) entry which is preliminary data.</text>
</comment>
<feature type="DNA-binding region" description="Fork-head" evidence="9">
    <location>
        <begin position="132"/>
        <end position="235"/>
    </location>
</feature>
<dbReference type="PROSITE" id="PS50039">
    <property type="entry name" value="FORK_HEAD_3"/>
    <property type="match status" value="1"/>
</dbReference>
<proteinExistence type="inferred from homology"/>
<feature type="region of interest" description="Disordered" evidence="10">
    <location>
        <begin position="309"/>
        <end position="344"/>
    </location>
</feature>
<dbReference type="SUPFAM" id="SSF46785">
    <property type="entry name" value="Winged helix' DNA-binding domain"/>
    <property type="match status" value="1"/>
</dbReference>
<dbReference type="GO" id="GO:0000981">
    <property type="term" value="F:DNA-binding transcription factor activity, RNA polymerase II-specific"/>
    <property type="evidence" value="ECO:0007669"/>
    <property type="project" value="TreeGrafter"/>
</dbReference>
<dbReference type="GO" id="GO:0005634">
    <property type="term" value="C:nucleus"/>
    <property type="evidence" value="ECO:0007669"/>
    <property type="project" value="UniProtKB-SubCell"/>
</dbReference>
<dbReference type="AlphaFoldDB" id="A0A5C6NSR5"/>
<dbReference type="InterPro" id="IPR001766">
    <property type="entry name" value="Fork_head_dom"/>
</dbReference>
<comment type="subcellular location">
    <subcellularLocation>
        <location evidence="1 9">Nucleus</location>
    </subcellularLocation>
</comment>
<name>A0A5C6NSR5_9TELE</name>
<evidence type="ECO:0000256" key="4">
    <source>
        <dbReference type="ARBA" id="ARBA00023125"/>
    </source>
</evidence>
<protein>
    <submittedName>
        <fullName evidence="12">Forkhead box protein J1-A</fullName>
    </submittedName>
</protein>
<evidence type="ECO:0000256" key="1">
    <source>
        <dbReference type="ARBA" id="ARBA00004123"/>
    </source>
</evidence>
<keyword evidence="7 9" id="KW-0539">Nucleus</keyword>
<dbReference type="InterPro" id="IPR047512">
    <property type="entry name" value="FH_FOXJ1"/>
</dbReference>
<evidence type="ECO:0000256" key="5">
    <source>
        <dbReference type="ARBA" id="ARBA00023159"/>
    </source>
</evidence>
<evidence type="ECO:0000256" key="9">
    <source>
        <dbReference type="PROSITE-ProRule" id="PRU00089"/>
    </source>
</evidence>
<dbReference type="GO" id="GO:0001947">
    <property type="term" value="P:heart looping"/>
    <property type="evidence" value="ECO:0007669"/>
    <property type="project" value="UniProtKB-ARBA"/>
</dbReference>
<organism evidence="12 13">
    <name type="scientific">Takifugu flavidus</name>
    <name type="common">sansaifugu</name>
    <dbReference type="NCBI Taxonomy" id="433684"/>
    <lineage>
        <taxon>Eukaryota</taxon>
        <taxon>Metazoa</taxon>
        <taxon>Chordata</taxon>
        <taxon>Craniata</taxon>
        <taxon>Vertebrata</taxon>
        <taxon>Euteleostomi</taxon>
        <taxon>Actinopterygii</taxon>
        <taxon>Neopterygii</taxon>
        <taxon>Teleostei</taxon>
        <taxon>Neoteleostei</taxon>
        <taxon>Acanthomorphata</taxon>
        <taxon>Eupercaria</taxon>
        <taxon>Tetraodontiformes</taxon>
        <taxon>Tetradontoidea</taxon>
        <taxon>Tetraodontidae</taxon>
        <taxon>Takifugu</taxon>
    </lineage>
</organism>
<evidence type="ECO:0000256" key="8">
    <source>
        <dbReference type="ARBA" id="ARBA00034770"/>
    </source>
</evidence>
<dbReference type="InterPro" id="IPR047513">
    <property type="entry name" value="FOXJ1"/>
</dbReference>
<dbReference type="EMBL" id="RHFK02000010">
    <property type="protein sequence ID" value="TWW70363.1"/>
    <property type="molecule type" value="Genomic_DNA"/>
</dbReference>
<dbReference type="GO" id="GO:0060271">
    <property type="term" value="P:cilium assembly"/>
    <property type="evidence" value="ECO:0007669"/>
    <property type="project" value="UniProtKB-ARBA"/>
</dbReference>
<evidence type="ECO:0000259" key="11">
    <source>
        <dbReference type="PROSITE" id="PS50039"/>
    </source>
</evidence>
<evidence type="ECO:0000256" key="10">
    <source>
        <dbReference type="SAM" id="MobiDB-lite"/>
    </source>
</evidence>
<keyword evidence="4 9" id="KW-0238">DNA-binding</keyword>
<keyword evidence="3" id="KW-0805">Transcription regulation</keyword>
<dbReference type="Proteomes" id="UP000324091">
    <property type="component" value="Chromosome 18"/>
</dbReference>
<evidence type="ECO:0000256" key="2">
    <source>
        <dbReference type="ARBA" id="ARBA00022794"/>
    </source>
</evidence>
<evidence type="ECO:0000313" key="12">
    <source>
        <dbReference type="EMBL" id="TWW70363.1"/>
    </source>
</evidence>
<dbReference type="PRINTS" id="PR00053">
    <property type="entry name" value="FORKHEAD"/>
</dbReference>
<dbReference type="InterPro" id="IPR036388">
    <property type="entry name" value="WH-like_DNA-bd_sf"/>
</dbReference>
<evidence type="ECO:0000256" key="6">
    <source>
        <dbReference type="ARBA" id="ARBA00023163"/>
    </source>
</evidence>